<dbReference type="SUPFAM" id="SSF89260">
    <property type="entry name" value="Collagen-binding domain"/>
    <property type="match status" value="1"/>
</dbReference>
<dbReference type="AlphaFoldDB" id="A0A0P9HBG5"/>
<gene>
    <name evidence="1" type="ORF">SE17_19380</name>
</gene>
<dbReference type="Gene3D" id="2.60.120.380">
    <property type="match status" value="1"/>
</dbReference>
<reference evidence="1 2" key="1">
    <citation type="submission" date="2015-09" db="EMBL/GenBank/DDBJ databases">
        <title>Draft genome sequence of Kouleothrix aurantiaca JCM 19913.</title>
        <authorList>
            <person name="Hemp J."/>
        </authorList>
    </citation>
    <scope>NUCLEOTIDE SEQUENCE [LARGE SCALE GENOMIC DNA]</scope>
    <source>
        <strain evidence="1 2">COM-B</strain>
    </source>
</reference>
<name>A0A0P9HBG5_9CHLR</name>
<keyword evidence="2" id="KW-1185">Reference proteome</keyword>
<accession>A0A0P9HBG5</accession>
<dbReference type="EMBL" id="LJCR01000787">
    <property type="protein sequence ID" value="KPV51761.1"/>
    <property type="molecule type" value="Genomic_DNA"/>
</dbReference>
<proteinExistence type="predicted"/>
<evidence type="ECO:0008006" key="3">
    <source>
        <dbReference type="Google" id="ProtNLM"/>
    </source>
</evidence>
<dbReference type="Proteomes" id="UP000050509">
    <property type="component" value="Unassembled WGS sequence"/>
</dbReference>
<evidence type="ECO:0000313" key="1">
    <source>
        <dbReference type="EMBL" id="KPV51761.1"/>
    </source>
</evidence>
<evidence type="ECO:0000313" key="2">
    <source>
        <dbReference type="Proteomes" id="UP000050509"/>
    </source>
</evidence>
<protein>
    <recommendedName>
        <fullName evidence="3">Peptidase C-terminal archaeal/bacterial domain-containing protein</fullName>
    </recommendedName>
</protein>
<organism evidence="1 2">
    <name type="scientific">Kouleothrix aurantiaca</name>
    <dbReference type="NCBI Taxonomy" id="186479"/>
    <lineage>
        <taxon>Bacteria</taxon>
        <taxon>Bacillati</taxon>
        <taxon>Chloroflexota</taxon>
        <taxon>Chloroflexia</taxon>
        <taxon>Chloroflexales</taxon>
        <taxon>Roseiflexineae</taxon>
        <taxon>Roseiflexaceae</taxon>
        <taxon>Kouleothrix</taxon>
    </lineage>
</organism>
<comment type="caution">
    <text evidence="1">The sequence shown here is derived from an EMBL/GenBank/DDBJ whole genome shotgun (WGS) entry which is preliminary data.</text>
</comment>
<sequence length="166" mass="18309">MQFDSDGDSNRGFGFAVDYLSLVLTKPDPAPETKIYVPMSRKYTAPAVKGCPDNEPNSVKTQGSVITQFGVACKGTLPPGDASDFYAVDVSANRKLIVDLNNFGKNDYDVYLYNANSDTPIAQSALNPGLPEHLEFTSSSSQRLYIWVVARDPYISPYSYYLTVQR</sequence>